<feature type="region of interest" description="Disordered" evidence="1">
    <location>
        <begin position="27"/>
        <end position="46"/>
    </location>
</feature>
<sequence>MRDFLPSFYQVALTTIHVVTKRTDVRRSVDGRRRDESHRKCTEKVRNGSDPDTLALMAIPERDYFSCFEV</sequence>
<accession>A0ABM4TTI0</accession>
<evidence type="ECO:0000313" key="2">
    <source>
        <dbReference type="Proteomes" id="UP001652628"/>
    </source>
</evidence>
<name>A0ABM4TTI0_DROSZ</name>
<evidence type="ECO:0000256" key="1">
    <source>
        <dbReference type="SAM" id="MobiDB-lite"/>
    </source>
</evidence>
<dbReference type="Proteomes" id="UP001652628">
    <property type="component" value="Chromosome 4"/>
</dbReference>
<gene>
    <name evidence="3" type="primary">LOC139353317</name>
</gene>
<protein>
    <submittedName>
        <fullName evidence="3">Uncharacterized protein isoform X2</fullName>
    </submittedName>
</protein>
<dbReference type="RefSeq" id="XP_070853275.1">
    <property type="nucleotide sequence ID" value="XM_070997174.1"/>
</dbReference>
<evidence type="ECO:0000313" key="3">
    <source>
        <dbReference type="RefSeq" id="XP_070853275.1"/>
    </source>
</evidence>
<proteinExistence type="predicted"/>
<reference evidence="3" key="1">
    <citation type="submission" date="2025-08" db="UniProtKB">
        <authorList>
            <consortium name="RefSeq"/>
        </authorList>
    </citation>
    <scope>IDENTIFICATION</scope>
</reference>
<dbReference type="GeneID" id="139353317"/>
<keyword evidence="2" id="KW-1185">Reference proteome</keyword>
<organism evidence="2 3">
    <name type="scientific">Drosophila suzukii</name>
    <name type="common">Spotted-wing drosophila fruit fly</name>
    <dbReference type="NCBI Taxonomy" id="28584"/>
    <lineage>
        <taxon>Eukaryota</taxon>
        <taxon>Metazoa</taxon>
        <taxon>Ecdysozoa</taxon>
        <taxon>Arthropoda</taxon>
        <taxon>Hexapoda</taxon>
        <taxon>Insecta</taxon>
        <taxon>Pterygota</taxon>
        <taxon>Neoptera</taxon>
        <taxon>Endopterygota</taxon>
        <taxon>Diptera</taxon>
        <taxon>Brachycera</taxon>
        <taxon>Muscomorpha</taxon>
        <taxon>Ephydroidea</taxon>
        <taxon>Drosophilidae</taxon>
        <taxon>Drosophila</taxon>
        <taxon>Sophophora</taxon>
    </lineage>
</organism>